<dbReference type="OrthoDB" id="18771at2157"/>
<evidence type="ECO:0000259" key="1">
    <source>
        <dbReference type="Pfam" id="PF01909"/>
    </source>
</evidence>
<dbReference type="HOGENOM" id="CLU_072733_0_0_2"/>
<dbReference type="InterPro" id="IPR043519">
    <property type="entry name" value="NT_sf"/>
</dbReference>
<evidence type="ECO:0000313" key="3">
    <source>
        <dbReference type="Proteomes" id="UP000000674"/>
    </source>
</evidence>
<feature type="domain" description="Polymerase nucleotidyl transferase" evidence="1">
    <location>
        <begin position="102"/>
        <end position="176"/>
    </location>
</feature>
<reference evidence="2 3" key="1">
    <citation type="submission" date="2006-10" db="EMBL/GenBank/DDBJ databases">
        <title>Complete sequence of Methanosaeta thermophila PT.</title>
        <authorList>
            <consortium name="US DOE Joint Genome Institute"/>
            <person name="Copeland A."/>
            <person name="Lucas S."/>
            <person name="Lapidus A."/>
            <person name="Barry K."/>
            <person name="Detter J.C."/>
            <person name="Glavina del Rio T."/>
            <person name="Hammon N."/>
            <person name="Israni S."/>
            <person name="Pitluck S."/>
            <person name="Chain P."/>
            <person name="Malfatti S."/>
            <person name="Shin M."/>
            <person name="Vergez L."/>
            <person name="Schmutz J."/>
            <person name="Larimer F."/>
            <person name="Land M."/>
            <person name="Hauser L."/>
            <person name="Kyrpides N."/>
            <person name="Kim E."/>
            <person name="Smith K.S."/>
            <person name="Ingram-Smith C."/>
            <person name="Richardson P."/>
        </authorList>
    </citation>
    <scope>NUCLEOTIDE SEQUENCE [LARGE SCALE GENOMIC DNA]</scope>
    <source>
        <strain evidence="3">DSM 6194 / JCM 14653 / NBRC 101360 / PT</strain>
    </source>
</reference>
<dbReference type="GO" id="GO:0016779">
    <property type="term" value="F:nucleotidyltransferase activity"/>
    <property type="evidence" value="ECO:0007669"/>
    <property type="project" value="InterPro"/>
</dbReference>
<organism evidence="2 3">
    <name type="scientific">Methanothrix thermoacetophila (strain DSM 6194 / JCM 14653 / NBRC 101360 / PT)</name>
    <name type="common">Methanosaeta thermophila</name>
    <dbReference type="NCBI Taxonomy" id="349307"/>
    <lineage>
        <taxon>Archaea</taxon>
        <taxon>Methanobacteriati</taxon>
        <taxon>Methanobacteriota</taxon>
        <taxon>Stenosarchaea group</taxon>
        <taxon>Methanomicrobia</taxon>
        <taxon>Methanotrichales</taxon>
        <taxon>Methanotrichaceae</taxon>
        <taxon>Methanothrix</taxon>
    </lineage>
</organism>
<sequence length="311" mass="35685">MRARIRDFLESREGWIFSVVDYVHIDGVRSLLRYIPDESGGRIAGGRRYRKLDFDEAFDFLRVRRPDYVRDVHVVPFDDVKRFFRPADELPRVRAEDERVGRIAEILEEHGIPERCIGITGSMLLGLHSRSSDIDLVVYGNAWWKARDVIADAKRSGSIQELDSATWMKIYMKRKPSIPFDEFVAHEMRKGNRGMIDGTYFDLLFTRDWDEIEPVPPGRPLCRSRIVAEVVDARYSFDSPGIFRLDHEIGELLCYSHTYAGQAFEGEMIEASGVVEETPNGLRMVVGTTREAKGEWIRSLTLMSSLSRGCG</sequence>
<accession>A0B6C8</accession>
<name>A0B6C8_METTP</name>
<dbReference type="Proteomes" id="UP000000674">
    <property type="component" value="Chromosome"/>
</dbReference>
<evidence type="ECO:0000313" key="2">
    <source>
        <dbReference type="EMBL" id="ABK14252.1"/>
    </source>
</evidence>
<dbReference type="InterPro" id="IPR002934">
    <property type="entry name" value="Polymerase_NTP_transf_dom"/>
</dbReference>
<proteinExistence type="predicted"/>
<dbReference type="RefSeq" id="WP_011695650.1">
    <property type="nucleotide sequence ID" value="NC_008553.1"/>
</dbReference>
<dbReference type="GeneID" id="4462618"/>
<dbReference type="EMBL" id="CP000477">
    <property type="protein sequence ID" value="ABK14252.1"/>
    <property type="molecule type" value="Genomic_DNA"/>
</dbReference>
<gene>
    <name evidence="2" type="ordered locus">Mthe_0461</name>
</gene>
<dbReference type="KEGG" id="mtp:Mthe_0461"/>
<keyword evidence="3" id="KW-1185">Reference proteome</keyword>
<dbReference type="SUPFAM" id="SSF81301">
    <property type="entry name" value="Nucleotidyltransferase"/>
    <property type="match status" value="1"/>
</dbReference>
<dbReference type="AlphaFoldDB" id="A0B6C8"/>
<dbReference type="STRING" id="349307.Mthe_0461"/>
<protein>
    <submittedName>
        <fullName evidence="2">DNA polymerase, beta domain protein region</fullName>
    </submittedName>
</protein>
<dbReference type="Pfam" id="PF01909">
    <property type="entry name" value="NTP_transf_2"/>
    <property type="match status" value="1"/>
</dbReference>